<protein>
    <submittedName>
        <fullName evidence="1">Uncharacterized protein</fullName>
    </submittedName>
</protein>
<dbReference type="Proteomes" id="UP000324222">
    <property type="component" value="Unassembled WGS sequence"/>
</dbReference>
<dbReference type="AlphaFoldDB" id="A0A5B7E4T2"/>
<comment type="caution">
    <text evidence="1">The sequence shown here is derived from an EMBL/GenBank/DDBJ whole genome shotgun (WGS) entry which is preliminary data.</text>
</comment>
<accession>A0A5B7E4T2</accession>
<evidence type="ECO:0000313" key="1">
    <source>
        <dbReference type="EMBL" id="MPC28395.1"/>
    </source>
</evidence>
<keyword evidence="2" id="KW-1185">Reference proteome</keyword>
<organism evidence="1 2">
    <name type="scientific">Portunus trituberculatus</name>
    <name type="common">Swimming crab</name>
    <name type="synonym">Neptunus trituberculatus</name>
    <dbReference type="NCBI Taxonomy" id="210409"/>
    <lineage>
        <taxon>Eukaryota</taxon>
        <taxon>Metazoa</taxon>
        <taxon>Ecdysozoa</taxon>
        <taxon>Arthropoda</taxon>
        <taxon>Crustacea</taxon>
        <taxon>Multicrustacea</taxon>
        <taxon>Malacostraca</taxon>
        <taxon>Eumalacostraca</taxon>
        <taxon>Eucarida</taxon>
        <taxon>Decapoda</taxon>
        <taxon>Pleocyemata</taxon>
        <taxon>Brachyura</taxon>
        <taxon>Eubrachyura</taxon>
        <taxon>Portunoidea</taxon>
        <taxon>Portunidae</taxon>
        <taxon>Portuninae</taxon>
        <taxon>Portunus</taxon>
    </lineage>
</organism>
<dbReference type="EMBL" id="VSRR010001906">
    <property type="protein sequence ID" value="MPC28395.1"/>
    <property type="molecule type" value="Genomic_DNA"/>
</dbReference>
<proteinExistence type="predicted"/>
<reference evidence="1 2" key="1">
    <citation type="submission" date="2019-05" db="EMBL/GenBank/DDBJ databases">
        <title>Another draft genome of Portunus trituberculatus and its Hox gene families provides insights of decapod evolution.</title>
        <authorList>
            <person name="Jeong J.-H."/>
            <person name="Song I."/>
            <person name="Kim S."/>
            <person name="Choi T."/>
            <person name="Kim D."/>
            <person name="Ryu S."/>
            <person name="Kim W."/>
        </authorList>
    </citation>
    <scope>NUCLEOTIDE SEQUENCE [LARGE SCALE GENOMIC DNA]</scope>
    <source>
        <tissue evidence="1">Muscle</tissue>
    </source>
</reference>
<name>A0A5B7E4T2_PORTR</name>
<sequence>MYEEGVILSGRGGGVDWVKQAEEGTDYSTGGRRREKFGNGAVVRRVQGVGKAGRKASRQGGVHWEGGERLIRQGGVWCARVGGVKEEGMVRTWCGDGVKEESKTEKGCETSSKREELCRGRCLRQG</sequence>
<gene>
    <name evidence="1" type="ORF">E2C01_021599</name>
</gene>
<evidence type="ECO:0000313" key="2">
    <source>
        <dbReference type="Proteomes" id="UP000324222"/>
    </source>
</evidence>